<feature type="domain" description="C-type lectin" evidence="1">
    <location>
        <begin position="36"/>
        <end position="154"/>
    </location>
</feature>
<dbReference type="Proteomes" id="UP000036681">
    <property type="component" value="Unplaced"/>
</dbReference>
<dbReference type="PANTHER" id="PTHR22803">
    <property type="entry name" value="MANNOSE, PHOSPHOLIPASE, LECTIN RECEPTOR RELATED"/>
    <property type="match status" value="1"/>
</dbReference>
<dbReference type="InterPro" id="IPR016187">
    <property type="entry name" value="CTDL_fold"/>
</dbReference>
<name>A0A0M3I0G1_ASCLU</name>
<evidence type="ECO:0000313" key="2">
    <source>
        <dbReference type="Proteomes" id="UP000036681"/>
    </source>
</evidence>
<organism evidence="2 3">
    <name type="scientific">Ascaris lumbricoides</name>
    <name type="common">Giant roundworm</name>
    <dbReference type="NCBI Taxonomy" id="6252"/>
    <lineage>
        <taxon>Eukaryota</taxon>
        <taxon>Metazoa</taxon>
        <taxon>Ecdysozoa</taxon>
        <taxon>Nematoda</taxon>
        <taxon>Chromadorea</taxon>
        <taxon>Rhabditida</taxon>
        <taxon>Spirurina</taxon>
        <taxon>Ascaridomorpha</taxon>
        <taxon>Ascaridoidea</taxon>
        <taxon>Ascarididae</taxon>
        <taxon>Ascaris</taxon>
    </lineage>
</organism>
<dbReference type="PROSITE" id="PS50041">
    <property type="entry name" value="C_TYPE_LECTIN_2"/>
    <property type="match status" value="1"/>
</dbReference>
<dbReference type="SMART" id="SM00034">
    <property type="entry name" value="CLECT"/>
    <property type="match status" value="1"/>
</dbReference>
<reference evidence="3" key="1">
    <citation type="submission" date="2017-02" db="UniProtKB">
        <authorList>
            <consortium name="WormBaseParasite"/>
        </authorList>
    </citation>
    <scope>IDENTIFICATION</scope>
</reference>
<proteinExistence type="predicted"/>
<accession>A0A0M3I0G1</accession>
<dbReference type="WBParaSite" id="ALUE_0000960601-mRNA-1">
    <property type="protein sequence ID" value="ALUE_0000960601-mRNA-1"/>
    <property type="gene ID" value="ALUE_0000960601"/>
</dbReference>
<evidence type="ECO:0000313" key="3">
    <source>
        <dbReference type="WBParaSite" id="ALUE_0000960601-mRNA-1"/>
    </source>
</evidence>
<keyword evidence="2" id="KW-1185">Reference proteome</keyword>
<dbReference type="InterPro" id="IPR050111">
    <property type="entry name" value="C-type_lectin/snaclec_domain"/>
</dbReference>
<protein>
    <submittedName>
        <fullName evidence="3">C-type lectin domain-containing protein</fullName>
    </submittedName>
</protein>
<dbReference type="AlphaFoldDB" id="A0A0M3I0G1"/>
<dbReference type="SUPFAM" id="SSF56436">
    <property type="entry name" value="C-type lectin-like"/>
    <property type="match status" value="1"/>
</dbReference>
<dbReference type="CDD" id="cd00037">
    <property type="entry name" value="CLECT"/>
    <property type="match status" value="1"/>
</dbReference>
<evidence type="ECO:0000259" key="1">
    <source>
        <dbReference type="PROSITE" id="PS50041"/>
    </source>
</evidence>
<dbReference type="Gene3D" id="3.10.100.10">
    <property type="entry name" value="Mannose-Binding Protein A, subunit A"/>
    <property type="match status" value="1"/>
</dbReference>
<dbReference type="InterPro" id="IPR016186">
    <property type="entry name" value="C-type_lectin-like/link_sf"/>
</dbReference>
<dbReference type="Pfam" id="PF00059">
    <property type="entry name" value="Lectin_C"/>
    <property type="match status" value="1"/>
</dbReference>
<sequence length="165" mass="18992">MNTFIEPPPTTTTTLKPTTTTLEIFGLIECNKPSKFRNHEYTIVTQNITWNEHEFECVKRGGHLTSIHSAEEHIFLRDLIKNCMCNSTGVECKAFIGLTSTCPGPNFQWRWTDKSEMDYNPIDSFKYSSEQCGEIVVSITKMTDYLNNCSCRSRNMNSICKKRIE</sequence>
<dbReference type="InterPro" id="IPR001304">
    <property type="entry name" value="C-type_lectin-like"/>
</dbReference>